<dbReference type="STRING" id="5098.A0A507QSY3"/>
<evidence type="ECO:0000313" key="4">
    <source>
        <dbReference type="EMBL" id="TQB71004.1"/>
    </source>
</evidence>
<feature type="compositionally biased region" description="Low complexity" evidence="2">
    <location>
        <begin position="457"/>
        <end position="480"/>
    </location>
</feature>
<sequence>MRASLLVLACLAGSAFSSAIQERSRRWFDIKPRGEVSGLPGTTPTLTATTSLAKTTTTIPVSETMTATPPAGEATTTTSPAETTTATTHPGETTVTSPSGTETPTSPGGTETTTSFPGSLTETPPGGTDTPTSPASPSATETPTSPDGSFSKTSPGGTQTCTTPSGSLTRTSPSGTQTPTGPSGSFTITPPGETKTITSPSGSITTPPYRNGTSVTITIPTTITTTYVTTTCPVSYSTTTSGTSTWTIPVTRTSTITVTEVVTCTKGCPKPTGVILPPPPPPPPTTITTTYITTTCPVTYSKTTSGTSTWSVPITQTSTVTVTEVRTCTTGCPKPTHTQLPPPPVVTSSACPDKATVTVTEVFTTTIALPPIQSCTATVTETVTKPAVSTVTVTKSAGNTGTKSPTGSIPPPSIPASLSPTKGTGTATGTASHTGSLPPPSGSGSVPPPKGTPTPTPSHTGTASTQPSPGTSSGTSTAPVTTRSVLNTAAGGKRSLLTGAPSALQRVYPTLLTAHIVVFTFLNGQMQCTKPALRTPNQSWESWISVPSGEVALSRGQLVISARRRCSILIGDAEHWHPGSFSVSGIADKAAGRLGFLNIPLLGETCSFPSPAAIGLCWYTASMAQPEWAQRQTYSSKELGQYFDRISLPERIRTALLAHKDSDDRTRLRLLTTLQRYHLAAVPFENLYLHYSAHHSISINPQDLFHKIVERGNGYGGYCMENSGLFGTVLRSLGYDAYFVGARVNEAVQPVAAGRNWKGPKFDGWNHMVNLVTIGAEQYLVDVGFGSNGPHSPIPLVAGHVFFNYGKQNGRLRRGSLLQHVNSHGQELWHYEIQNGDDSAPWTPAYSFTEVEFTPDDFEMINFFTSTHKSSWFTIHIVVSRMLLDDGGDEIIGDLTLFNDEVKRRIGATAERIEKLESEDERVAALEKYFQIRLSKSERAAIRGLPSQIL</sequence>
<comment type="caution">
    <text evidence="4">The sequence shown here is derived from an EMBL/GenBank/DDBJ whole genome shotgun (WGS) entry which is preliminary data.</text>
</comment>
<proteinExistence type="inferred from homology"/>
<keyword evidence="4" id="KW-0808">Transferase</keyword>
<gene>
    <name evidence="4" type="primary">NAT1</name>
    <name evidence="4" type="ORF">MPDQ_007925</name>
</gene>
<feature type="region of interest" description="Disordered" evidence="2">
    <location>
        <begin position="56"/>
        <end position="212"/>
    </location>
</feature>
<feature type="region of interest" description="Disordered" evidence="2">
    <location>
        <begin position="395"/>
        <end position="480"/>
    </location>
</feature>
<feature type="compositionally biased region" description="Polar residues" evidence="2">
    <location>
        <begin position="148"/>
        <end position="170"/>
    </location>
</feature>
<dbReference type="Gene3D" id="3.30.2140.20">
    <property type="match status" value="1"/>
</dbReference>
<keyword evidence="3" id="KW-0732">Signal</keyword>
<dbReference type="PANTHER" id="PTHR11786:SF0">
    <property type="entry name" value="ARYLAMINE N-ACETYLTRANSFERASE 4-RELATED"/>
    <property type="match status" value="1"/>
</dbReference>
<dbReference type="InterPro" id="IPR001447">
    <property type="entry name" value="Arylamine_N-AcTrfase"/>
</dbReference>
<feature type="compositionally biased region" description="Low complexity" evidence="2">
    <location>
        <begin position="194"/>
        <end position="212"/>
    </location>
</feature>
<evidence type="ECO:0000256" key="2">
    <source>
        <dbReference type="SAM" id="MobiDB-lite"/>
    </source>
</evidence>
<evidence type="ECO:0000256" key="3">
    <source>
        <dbReference type="SAM" id="SignalP"/>
    </source>
</evidence>
<keyword evidence="5" id="KW-1185">Reference proteome</keyword>
<dbReference type="AlphaFoldDB" id="A0A507QSY3"/>
<accession>A0A507QSY3</accession>
<feature type="compositionally biased region" description="Low complexity" evidence="2">
    <location>
        <begin position="171"/>
        <end position="185"/>
    </location>
</feature>
<comment type="similarity">
    <text evidence="1">Belongs to the arylamine N-acetyltransferase family.</text>
</comment>
<feature type="compositionally biased region" description="Pro residues" evidence="2">
    <location>
        <begin position="437"/>
        <end position="456"/>
    </location>
</feature>
<evidence type="ECO:0000256" key="1">
    <source>
        <dbReference type="ARBA" id="ARBA00006547"/>
    </source>
</evidence>
<evidence type="ECO:0000313" key="5">
    <source>
        <dbReference type="Proteomes" id="UP000319663"/>
    </source>
</evidence>
<dbReference type="InterPro" id="IPR053710">
    <property type="entry name" value="Arylamine_NAT_domain_sf"/>
</dbReference>
<dbReference type="Pfam" id="PF00797">
    <property type="entry name" value="Acetyltransf_2"/>
    <property type="match status" value="1"/>
</dbReference>
<dbReference type="EMBL" id="VIFY01000090">
    <property type="protein sequence ID" value="TQB71004.1"/>
    <property type="molecule type" value="Genomic_DNA"/>
</dbReference>
<name>A0A507QSY3_MONPU</name>
<feature type="compositionally biased region" description="Low complexity" evidence="2">
    <location>
        <begin position="56"/>
        <end position="147"/>
    </location>
</feature>
<feature type="compositionally biased region" description="Low complexity" evidence="2">
    <location>
        <begin position="415"/>
        <end position="436"/>
    </location>
</feature>
<dbReference type="SUPFAM" id="SSF54001">
    <property type="entry name" value="Cysteine proteinases"/>
    <property type="match status" value="1"/>
</dbReference>
<dbReference type="Proteomes" id="UP000319663">
    <property type="component" value="Unassembled WGS sequence"/>
</dbReference>
<protein>
    <submittedName>
        <fullName evidence="4">N-terminal acetyltransferase</fullName>
    </submittedName>
</protein>
<dbReference type="GO" id="GO:0016407">
    <property type="term" value="F:acetyltransferase activity"/>
    <property type="evidence" value="ECO:0007669"/>
    <property type="project" value="InterPro"/>
</dbReference>
<dbReference type="InterPro" id="IPR038765">
    <property type="entry name" value="Papain-like_cys_pep_sf"/>
</dbReference>
<dbReference type="PANTHER" id="PTHR11786">
    <property type="entry name" value="N-HYDROXYARYLAMINE O-ACETYLTRANSFERASE"/>
    <property type="match status" value="1"/>
</dbReference>
<organism evidence="4 5">
    <name type="scientific">Monascus purpureus</name>
    <name type="common">Red mold</name>
    <name type="synonym">Monascus anka</name>
    <dbReference type="NCBI Taxonomy" id="5098"/>
    <lineage>
        <taxon>Eukaryota</taxon>
        <taxon>Fungi</taxon>
        <taxon>Dikarya</taxon>
        <taxon>Ascomycota</taxon>
        <taxon>Pezizomycotina</taxon>
        <taxon>Eurotiomycetes</taxon>
        <taxon>Eurotiomycetidae</taxon>
        <taxon>Eurotiales</taxon>
        <taxon>Aspergillaceae</taxon>
        <taxon>Monascus</taxon>
    </lineage>
</organism>
<feature type="signal peptide" evidence="3">
    <location>
        <begin position="1"/>
        <end position="19"/>
    </location>
</feature>
<reference evidence="4 5" key="1">
    <citation type="submission" date="2019-06" db="EMBL/GenBank/DDBJ databases">
        <title>Wine fermentation using esterase from Monascus purpureus.</title>
        <authorList>
            <person name="Geng C."/>
            <person name="Zhang Y."/>
        </authorList>
    </citation>
    <scope>NUCLEOTIDE SEQUENCE [LARGE SCALE GENOMIC DNA]</scope>
    <source>
        <strain evidence="4">HQ1</strain>
    </source>
</reference>
<feature type="chain" id="PRO_5021234749" evidence="3">
    <location>
        <begin position="20"/>
        <end position="950"/>
    </location>
</feature>